<dbReference type="AlphaFoldDB" id="D4YJA2"/>
<name>D4YJA2_9MICO</name>
<dbReference type="eggNOG" id="COG0665">
    <property type="taxonomic scope" value="Bacteria"/>
</dbReference>
<dbReference type="SUPFAM" id="SSF51905">
    <property type="entry name" value="FAD/NAD(P)-binding domain"/>
    <property type="match status" value="1"/>
</dbReference>
<proteinExistence type="predicted"/>
<dbReference type="Proteomes" id="UP000005714">
    <property type="component" value="Unassembled WGS sequence"/>
</dbReference>
<gene>
    <name evidence="3" type="primary">dadA</name>
    <name evidence="3" type="ORF">HMPREF0183_0012</name>
</gene>
<keyword evidence="4" id="KW-1185">Reference proteome</keyword>
<reference evidence="3 4" key="1">
    <citation type="submission" date="2010-04" db="EMBL/GenBank/DDBJ databases">
        <authorList>
            <person name="Qin X."/>
            <person name="Bachman B."/>
            <person name="Battles P."/>
            <person name="Bell A."/>
            <person name="Bess C."/>
            <person name="Bickham C."/>
            <person name="Chaboub L."/>
            <person name="Chen D."/>
            <person name="Coyle M."/>
            <person name="Deiros D.R."/>
            <person name="Dinh H."/>
            <person name="Forbes L."/>
            <person name="Fowler G."/>
            <person name="Francisco L."/>
            <person name="Fu Q."/>
            <person name="Gubbala S."/>
            <person name="Hale W."/>
            <person name="Han Y."/>
            <person name="Hemphill L."/>
            <person name="Highlander S.K."/>
            <person name="Hirani K."/>
            <person name="Hogues M."/>
            <person name="Jackson L."/>
            <person name="Jakkamsetti A."/>
            <person name="Javaid M."/>
            <person name="Jiang H."/>
            <person name="Korchina V."/>
            <person name="Kovar C."/>
            <person name="Lara F."/>
            <person name="Lee S."/>
            <person name="Mata R."/>
            <person name="Mathew T."/>
            <person name="Moen C."/>
            <person name="Morales K."/>
            <person name="Munidasa M."/>
            <person name="Nazareth L."/>
            <person name="Ngo R."/>
            <person name="Nguyen L."/>
            <person name="Okwuonu G."/>
            <person name="Ongeri F."/>
            <person name="Patil S."/>
            <person name="Petrosino J."/>
            <person name="Pham C."/>
            <person name="Pham P."/>
            <person name="Pu L.-L."/>
            <person name="Puazo M."/>
            <person name="Raj R."/>
            <person name="Reid J."/>
            <person name="Rouhana J."/>
            <person name="Saada N."/>
            <person name="Shang Y."/>
            <person name="Simmons D."/>
            <person name="Thornton R."/>
            <person name="Warren J."/>
            <person name="Weissenberger G."/>
            <person name="Zhang J."/>
            <person name="Zhang L."/>
            <person name="Zhou C."/>
            <person name="Zhu D."/>
            <person name="Muzny D."/>
            <person name="Worley K."/>
            <person name="Gibbs R."/>
        </authorList>
    </citation>
    <scope>NUCLEOTIDE SEQUENCE [LARGE SCALE GENOMIC DNA]</scope>
    <source>
        <strain evidence="3 4">ATCC 49030</strain>
    </source>
</reference>
<dbReference type="EMBL" id="ADNU01000001">
    <property type="protein sequence ID" value="EFG48713.1"/>
    <property type="molecule type" value="Genomic_DNA"/>
</dbReference>
<dbReference type="STRING" id="585530.HMPREF0183_0012"/>
<dbReference type="Pfam" id="PF01266">
    <property type="entry name" value="DAO"/>
    <property type="match status" value="1"/>
</dbReference>
<comment type="caution">
    <text evidence="3">The sequence shown here is derived from an EMBL/GenBank/DDBJ whole genome shotgun (WGS) entry which is preliminary data.</text>
</comment>
<dbReference type="OrthoDB" id="9806257at2"/>
<dbReference type="GO" id="GO:0016491">
    <property type="term" value="F:oxidoreductase activity"/>
    <property type="evidence" value="ECO:0007669"/>
    <property type="project" value="UniProtKB-KW"/>
</dbReference>
<dbReference type="EC" id="1.4.99.1" evidence="3"/>
<dbReference type="PANTHER" id="PTHR13847">
    <property type="entry name" value="SARCOSINE DEHYDROGENASE-RELATED"/>
    <property type="match status" value="1"/>
</dbReference>
<evidence type="ECO:0000256" key="1">
    <source>
        <dbReference type="ARBA" id="ARBA00023002"/>
    </source>
</evidence>
<dbReference type="PANTHER" id="PTHR13847:SF289">
    <property type="entry name" value="GLYCINE OXIDASE"/>
    <property type="match status" value="1"/>
</dbReference>
<evidence type="ECO:0000313" key="3">
    <source>
        <dbReference type="EMBL" id="EFG48713.1"/>
    </source>
</evidence>
<sequence>MSPTTPSPQSIIIVGGGIVGSYLAYECALAGWDVDVFDPQPEPAASYANAGILALSYAQPMSNPRALFTGAKAVLAGGEGIELATPLTPRTLGWLSKFAWASRPGHAKRHIRTIYNMARTSVDLYAELEQRESTDLHLRRTGWLYVATSPQALRAQAREAATVAPAGVRSQLLDATETRAHEPALASDIVGGVFYPDDVSFHPGHVTTTVRNAAQSRGARFHQATVTSGRAASGAGVASVETDLGEHFRARHVVIAAGAQSDEVARLFGGRVAVEPGVGWSVEIPTDGPVASRALMSIDDHVVINPADTRVRLSGGMRFGGEPRTAPTPAGVDALVRAATRLVPAVGELDREGAVARIGARPMTADGLPVFKEIGRGVTVLTGHGTLGMTLAPFTAQRVFDLLSKATRLD</sequence>
<dbReference type="Gene3D" id="3.30.9.10">
    <property type="entry name" value="D-Amino Acid Oxidase, subunit A, domain 2"/>
    <property type="match status" value="1"/>
</dbReference>
<evidence type="ECO:0000313" key="4">
    <source>
        <dbReference type="Proteomes" id="UP000005714"/>
    </source>
</evidence>
<dbReference type="GO" id="GO:0005737">
    <property type="term" value="C:cytoplasm"/>
    <property type="evidence" value="ECO:0007669"/>
    <property type="project" value="TreeGrafter"/>
</dbReference>
<organism evidence="3 4">
    <name type="scientific">Brevibacterium mcbrellneri ATCC 49030</name>
    <dbReference type="NCBI Taxonomy" id="585530"/>
    <lineage>
        <taxon>Bacteria</taxon>
        <taxon>Bacillati</taxon>
        <taxon>Actinomycetota</taxon>
        <taxon>Actinomycetes</taxon>
        <taxon>Micrococcales</taxon>
        <taxon>Brevibacteriaceae</taxon>
        <taxon>Brevibacterium</taxon>
    </lineage>
</organism>
<dbReference type="InterPro" id="IPR036188">
    <property type="entry name" value="FAD/NAD-bd_sf"/>
</dbReference>
<evidence type="ECO:0000259" key="2">
    <source>
        <dbReference type="Pfam" id="PF01266"/>
    </source>
</evidence>
<dbReference type="SUPFAM" id="SSF54373">
    <property type="entry name" value="FAD-linked reductases, C-terminal domain"/>
    <property type="match status" value="1"/>
</dbReference>
<protein>
    <submittedName>
        <fullName evidence="3">FAD dependent oxidoreductase</fullName>
        <ecNumber evidence="3">1.4.99.1</ecNumber>
    </submittedName>
</protein>
<dbReference type="RefSeq" id="WP_005881387.1">
    <property type="nucleotide sequence ID" value="NZ_ADNU01000001.1"/>
</dbReference>
<dbReference type="Gene3D" id="3.50.50.60">
    <property type="entry name" value="FAD/NAD(P)-binding domain"/>
    <property type="match status" value="2"/>
</dbReference>
<dbReference type="InterPro" id="IPR006076">
    <property type="entry name" value="FAD-dep_OxRdtase"/>
</dbReference>
<keyword evidence="1 3" id="KW-0560">Oxidoreductase</keyword>
<feature type="domain" description="FAD dependent oxidoreductase" evidence="2">
    <location>
        <begin position="11"/>
        <end position="401"/>
    </location>
</feature>
<accession>D4YJA2</accession>